<evidence type="ECO:0000313" key="4">
    <source>
        <dbReference type="Proteomes" id="UP000650224"/>
    </source>
</evidence>
<dbReference type="EMBL" id="JACSPR010000001">
    <property type="protein sequence ID" value="MBD8029005.1"/>
    <property type="molecule type" value="Genomic_DNA"/>
</dbReference>
<protein>
    <submittedName>
        <fullName evidence="3">Uncharacterized protein</fullName>
    </submittedName>
</protein>
<reference evidence="3 4" key="1">
    <citation type="submission" date="2020-08" db="EMBL/GenBank/DDBJ databases">
        <title>A Genomic Blueprint of the Chicken Gut Microbiome.</title>
        <authorList>
            <person name="Gilroy R."/>
            <person name="Ravi A."/>
            <person name="Getino M."/>
            <person name="Pursley I."/>
            <person name="Horton D.L."/>
            <person name="Alikhan N.-F."/>
            <person name="Baker D."/>
            <person name="Gharbi K."/>
            <person name="Hall N."/>
            <person name="Watson M."/>
            <person name="Adriaenssens E.M."/>
            <person name="Foster-Nyarko E."/>
            <person name="Jarju S."/>
            <person name="Secka A."/>
            <person name="Antonio M."/>
            <person name="Oren A."/>
            <person name="Chaudhuri R."/>
            <person name="La Ragione R.M."/>
            <person name="Hildebrand F."/>
            <person name="Pallen M.J."/>
        </authorList>
    </citation>
    <scope>NUCLEOTIDE SEQUENCE [LARGE SCALE GENOMIC DNA]</scope>
    <source>
        <strain evidence="3 4">Sa1YVA5</strain>
    </source>
</reference>
<dbReference type="Proteomes" id="UP000650224">
    <property type="component" value="Unassembled WGS sequence"/>
</dbReference>
<proteinExistence type="predicted"/>
<feature type="transmembrane region" description="Helical" evidence="2">
    <location>
        <begin position="45"/>
        <end position="71"/>
    </location>
</feature>
<gene>
    <name evidence="3" type="ORF">H9627_01445</name>
</gene>
<organism evidence="3 4">
    <name type="scientific">Corynebacterium gallinarum</name>
    <dbReference type="NCBI Taxonomy" id="2762214"/>
    <lineage>
        <taxon>Bacteria</taxon>
        <taxon>Bacillati</taxon>
        <taxon>Actinomycetota</taxon>
        <taxon>Actinomycetes</taxon>
        <taxon>Mycobacteriales</taxon>
        <taxon>Corynebacteriaceae</taxon>
        <taxon>Corynebacterium</taxon>
    </lineage>
</organism>
<name>A0A8I0HHA8_9CORY</name>
<evidence type="ECO:0000256" key="1">
    <source>
        <dbReference type="SAM" id="MobiDB-lite"/>
    </source>
</evidence>
<feature type="region of interest" description="Disordered" evidence="1">
    <location>
        <begin position="1"/>
        <end position="39"/>
    </location>
</feature>
<sequence length="77" mass="8296">MNIMTASQRSLDDNPAGLTRGRSSGLETSGSLPLPEPAPVSKHNLYVLIGCTLLATLMVIFGPQIYTLLYINNPFGF</sequence>
<keyword evidence="2" id="KW-0472">Membrane</keyword>
<keyword evidence="2" id="KW-1133">Transmembrane helix</keyword>
<keyword evidence="4" id="KW-1185">Reference proteome</keyword>
<feature type="compositionally biased region" description="Polar residues" evidence="1">
    <location>
        <begin position="21"/>
        <end position="31"/>
    </location>
</feature>
<accession>A0A8I0HHA8</accession>
<keyword evidence="2" id="KW-0812">Transmembrane</keyword>
<evidence type="ECO:0000313" key="3">
    <source>
        <dbReference type="EMBL" id="MBD8029005.1"/>
    </source>
</evidence>
<comment type="caution">
    <text evidence="3">The sequence shown here is derived from an EMBL/GenBank/DDBJ whole genome shotgun (WGS) entry which is preliminary data.</text>
</comment>
<evidence type="ECO:0000256" key="2">
    <source>
        <dbReference type="SAM" id="Phobius"/>
    </source>
</evidence>
<dbReference type="AlphaFoldDB" id="A0A8I0HHA8"/>